<feature type="compositionally biased region" description="Polar residues" evidence="1">
    <location>
        <begin position="78"/>
        <end position="89"/>
    </location>
</feature>
<dbReference type="EMBL" id="QDHA01000040">
    <property type="protein sequence ID" value="RCJ07188.1"/>
    <property type="molecule type" value="Genomic_DNA"/>
</dbReference>
<reference evidence="2 3" key="1">
    <citation type="submission" date="2018-04" db="EMBL/GenBank/DDBJ databases">
        <title>Cupriavidus necator CR12 genome sequencing and assembly.</title>
        <authorList>
            <person name="Ben Fekih I."/>
            <person name="Mazhar H.S."/>
            <person name="Bello S.K."/>
            <person name="Rensing C."/>
        </authorList>
    </citation>
    <scope>NUCLEOTIDE SEQUENCE [LARGE SCALE GENOMIC DNA]</scope>
    <source>
        <strain evidence="2 3">CR12</strain>
    </source>
</reference>
<organism evidence="2 3">
    <name type="scientific">Cupriavidus necator</name>
    <name type="common">Alcaligenes eutrophus</name>
    <name type="synonym">Ralstonia eutropha</name>
    <dbReference type="NCBI Taxonomy" id="106590"/>
    <lineage>
        <taxon>Bacteria</taxon>
        <taxon>Pseudomonadati</taxon>
        <taxon>Pseudomonadota</taxon>
        <taxon>Betaproteobacteria</taxon>
        <taxon>Burkholderiales</taxon>
        <taxon>Burkholderiaceae</taxon>
        <taxon>Cupriavidus</taxon>
    </lineage>
</organism>
<evidence type="ECO:0000313" key="2">
    <source>
        <dbReference type="EMBL" id="RCJ07188.1"/>
    </source>
</evidence>
<evidence type="ECO:0000313" key="3">
    <source>
        <dbReference type="Proteomes" id="UP000253501"/>
    </source>
</evidence>
<gene>
    <name evidence="2" type="ORF">DDK22_17385</name>
</gene>
<dbReference type="AlphaFoldDB" id="A0A367PH50"/>
<dbReference type="Proteomes" id="UP000253501">
    <property type="component" value="Unassembled WGS sequence"/>
</dbReference>
<name>A0A367PH50_CUPNE</name>
<comment type="caution">
    <text evidence="2">The sequence shown here is derived from an EMBL/GenBank/DDBJ whole genome shotgun (WGS) entry which is preliminary data.</text>
</comment>
<protein>
    <submittedName>
        <fullName evidence="2">Uncharacterized protein</fullName>
    </submittedName>
</protein>
<proteinExistence type="predicted"/>
<feature type="region of interest" description="Disordered" evidence="1">
    <location>
        <begin position="68"/>
        <end position="96"/>
    </location>
</feature>
<evidence type="ECO:0000256" key="1">
    <source>
        <dbReference type="SAM" id="MobiDB-lite"/>
    </source>
</evidence>
<accession>A0A367PH50</accession>
<sequence length="96" mass="10200">MANGIARGKVVHQLLADGLRKIALLRRLHGKSLLIWNAYSIPKLVQCAMAAHAMPNCRACNEMLKTGEEKPGARRPQAASTLPCPSTGKSAALAAL</sequence>